<dbReference type="RefSeq" id="WP_053342039.1">
    <property type="nucleotide sequence ID" value="NZ_JACBEK010000004.1"/>
</dbReference>
<evidence type="ECO:0000313" key="1">
    <source>
        <dbReference type="EMBL" id="NFF87668.1"/>
    </source>
</evidence>
<organism evidence="1 2">
    <name type="scientific">Clostridium botulinum</name>
    <dbReference type="NCBI Taxonomy" id="1491"/>
    <lineage>
        <taxon>Bacteria</taxon>
        <taxon>Bacillati</taxon>
        <taxon>Bacillota</taxon>
        <taxon>Clostridia</taxon>
        <taxon>Eubacteriales</taxon>
        <taxon>Clostridiaceae</taxon>
        <taxon>Clostridium</taxon>
    </lineage>
</organism>
<evidence type="ECO:0008006" key="3">
    <source>
        <dbReference type="Google" id="ProtNLM"/>
    </source>
</evidence>
<reference evidence="1 2" key="1">
    <citation type="submission" date="2019-04" db="EMBL/GenBank/DDBJ databases">
        <title>Genome sequencing of Clostridium botulinum Groups I-IV and Clostridium butyricum.</title>
        <authorList>
            <person name="Brunt J."/>
            <person name="Van Vliet A.H.M."/>
            <person name="Stringer S.C."/>
            <person name="Carter A.T."/>
            <person name="Peck M.W."/>
        </authorList>
    </citation>
    <scope>NUCLEOTIDE SEQUENCE [LARGE SCALE GENOMIC DNA]</scope>
    <source>
        <strain evidence="1 2">1605</strain>
    </source>
</reference>
<dbReference type="EMBL" id="SWOV01000014">
    <property type="protein sequence ID" value="NFF87668.1"/>
    <property type="molecule type" value="Genomic_DNA"/>
</dbReference>
<protein>
    <recommendedName>
        <fullName evidence="3">IraD/Gp25-like domain-containing protein</fullName>
    </recommendedName>
</protein>
<name>A0A0M1LJ08_CLOBO</name>
<dbReference type="AlphaFoldDB" id="A0A0M1LJ08"/>
<dbReference type="SUPFAM" id="SSF160719">
    <property type="entry name" value="gpW/gp25-like"/>
    <property type="match status" value="1"/>
</dbReference>
<gene>
    <name evidence="1" type="ORF">FC774_07240</name>
</gene>
<dbReference type="Proteomes" id="UP000476820">
    <property type="component" value="Unassembled WGS sequence"/>
</dbReference>
<dbReference type="Gene3D" id="3.10.450.40">
    <property type="match status" value="1"/>
</dbReference>
<accession>A0A0M1LJ08</accession>
<dbReference type="OrthoDB" id="2739807at2"/>
<proteinExistence type="predicted"/>
<sequence>MNYTICSDEQLINWNAKGNKKILQNVNNILNLIKNEVPYARNMGRDLENIDLTIARSRYKLIEETYDLIQKYEPRVTVKKVTVTDEVNPFIKVVVTID</sequence>
<evidence type="ECO:0000313" key="2">
    <source>
        <dbReference type="Proteomes" id="UP000476820"/>
    </source>
</evidence>
<comment type="caution">
    <text evidence="1">The sequence shown here is derived from an EMBL/GenBank/DDBJ whole genome shotgun (WGS) entry which is preliminary data.</text>
</comment>